<evidence type="ECO:0000256" key="7">
    <source>
        <dbReference type="ARBA" id="ARBA00022692"/>
    </source>
</evidence>
<keyword evidence="8" id="KW-0547">Nucleotide-binding</keyword>
<evidence type="ECO:0000313" key="17">
    <source>
        <dbReference type="Proteomes" id="UP001596549"/>
    </source>
</evidence>
<dbReference type="InterPro" id="IPR036890">
    <property type="entry name" value="HATPase_C_sf"/>
</dbReference>
<dbReference type="InterPro" id="IPR011620">
    <property type="entry name" value="Sig_transdc_His_kinase_LytS_TM"/>
</dbReference>
<keyword evidence="5" id="KW-0597">Phosphoprotein</keyword>
<dbReference type="PRINTS" id="PR00344">
    <property type="entry name" value="BCTRLSENSOR"/>
</dbReference>
<keyword evidence="12" id="KW-0902">Two-component regulatory system</keyword>
<evidence type="ECO:0000256" key="13">
    <source>
        <dbReference type="ARBA" id="ARBA00023136"/>
    </source>
</evidence>
<dbReference type="Proteomes" id="UP001596549">
    <property type="component" value="Unassembled WGS sequence"/>
</dbReference>
<dbReference type="Gene3D" id="3.30.565.10">
    <property type="entry name" value="Histidine kinase-like ATPase, C-terminal domain"/>
    <property type="match status" value="1"/>
</dbReference>
<evidence type="ECO:0000256" key="4">
    <source>
        <dbReference type="ARBA" id="ARBA00022475"/>
    </source>
</evidence>
<gene>
    <name evidence="16" type="ORF">ACFQPF_17990</name>
</gene>
<dbReference type="PANTHER" id="PTHR43065">
    <property type="entry name" value="SENSOR HISTIDINE KINASE"/>
    <property type="match status" value="1"/>
</dbReference>
<dbReference type="SMART" id="SM00387">
    <property type="entry name" value="HATPase_c"/>
    <property type="match status" value="1"/>
</dbReference>
<evidence type="ECO:0000256" key="12">
    <source>
        <dbReference type="ARBA" id="ARBA00023012"/>
    </source>
</evidence>
<dbReference type="EMBL" id="JBHTCP010000052">
    <property type="protein sequence ID" value="MFC7373537.1"/>
    <property type="molecule type" value="Genomic_DNA"/>
</dbReference>
<evidence type="ECO:0000256" key="8">
    <source>
        <dbReference type="ARBA" id="ARBA00022741"/>
    </source>
</evidence>
<protein>
    <recommendedName>
        <fullName evidence="3">histidine kinase</fullName>
        <ecNumber evidence="3">2.7.13.3</ecNumber>
    </recommendedName>
</protein>
<accession>A0ABW2NVX3</accession>
<feature type="transmembrane region" description="Helical" evidence="14">
    <location>
        <begin position="163"/>
        <end position="184"/>
    </location>
</feature>
<evidence type="ECO:0000256" key="10">
    <source>
        <dbReference type="ARBA" id="ARBA00022840"/>
    </source>
</evidence>
<evidence type="ECO:0000256" key="11">
    <source>
        <dbReference type="ARBA" id="ARBA00022989"/>
    </source>
</evidence>
<dbReference type="InterPro" id="IPR004358">
    <property type="entry name" value="Sig_transdc_His_kin-like_C"/>
</dbReference>
<evidence type="ECO:0000313" key="16">
    <source>
        <dbReference type="EMBL" id="MFC7373537.1"/>
    </source>
</evidence>
<dbReference type="Pfam" id="PF07694">
    <property type="entry name" value="5TM-5TMR_LYT"/>
    <property type="match status" value="1"/>
</dbReference>
<keyword evidence="11 14" id="KW-1133">Transmembrane helix</keyword>
<proteinExistence type="predicted"/>
<dbReference type="Pfam" id="PF02518">
    <property type="entry name" value="HATPase_c"/>
    <property type="match status" value="1"/>
</dbReference>
<feature type="transmembrane region" description="Helical" evidence="14">
    <location>
        <begin position="6"/>
        <end position="23"/>
    </location>
</feature>
<evidence type="ECO:0000256" key="9">
    <source>
        <dbReference type="ARBA" id="ARBA00022777"/>
    </source>
</evidence>
<dbReference type="RefSeq" id="WP_379751568.1">
    <property type="nucleotide sequence ID" value="NZ_JBHTCP010000052.1"/>
</dbReference>
<evidence type="ECO:0000256" key="14">
    <source>
        <dbReference type="SAM" id="Phobius"/>
    </source>
</evidence>
<keyword evidence="6" id="KW-0808">Transferase</keyword>
<feature type="transmembrane region" description="Helical" evidence="14">
    <location>
        <begin position="35"/>
        <end position="53"/>
    </location>
</feature>
<evidence type="ECO:0000256" key="3">
    <source>
        <dbReference type="ARBA" id="ARBA00012438"/>
    </source>
</evidence>
<feature type="transmembrane region" description="Helical" evidence="14">
    <location>
        <begin position="98"/>
        <end position="115"/>
    </location>
</feature>
<evidence type="ECO:0000256" key="6">
    <source>
        <dbReference type="ARBA" id="ARBA00022679"/>
    </source>
</evidence>
<feature type="transmembrane region" description="Helical" evidence="14">
    <location>
        <begin position="65"/>
        <end position="86"/>
    </location>
</feature>
<evidence type="ECO:0000256" key="5">
    <source>
        <dbReference type="ARBA" id="ARBA00022553"/>
    </source>
</evidence>
<dbReference type="InterPro" id="IPR005467">
    <property type="entry name" value="His_kinase_dom"/>
</dbReference>
<keyword evidence="9" id="KW-0418">Kinase</keyword>
<dbReference type="SUPFAM" id="SSF55874">
    <property type="entry name" value="ATPase domain of HSP90 chaperone/DNA topoisomerase II/histidine kinase"/>
    <property type="match status" value="1"/>
</dbReference>
<dbReference type="Pfam" id="PF00512">
    <property type="entry name" value="HisKA"/>
    <property type="match status" value="1"/>
</dbReference>
<keyword evidence="7 14" id="KW-0812">Transmembrane</keyword>
<organism evidence="16 17">
    <name type="scientific">Fictibacillus iocasae</name>
    <dbReference type="NCBI Taxonomy" id="2715437"/>
    <lineage>
        <taxon>Bacteria</taxon>
        <taxon>Bacillati</taxon>
        <taxon>Bacillota</taxon>
        <taxon>Bacilli</taxon>
        <taxon>Bacillales</taxon>
        <taxon>Fictibacillaceae</taxon>
        <taxon>Fictibacillus</taxon>
    </lineage>
</organism>
<dbReference type="InterPro" id="IPR003661">
    <property type="entry name" value="HisK_dim/P_dom"/>
</dbReference>
<evidence type="ECO:0000259" key="15">
    <source>
        <dbReference type="PROSITE" id="PS50109"/>
    </source>
</evidence>
<comment type="caution">
    <text evidence="16">The sequence shown here is derived from an EMBL/GenBank/DDBJ whole genome shotgun (WGS) entry which is preliminary data.</text>
</comment>
<dbReference type="SMART" id="SM00388">
    <property type="entry name" value="HisKA"/>
    <property type="match status" value="1"/>
</dbReference>
<keyword evidence="17" id="KW-1185">Reference proteome</keyword>
<keyword evidence="10 16" id="KW-0067">ATP-binding</keyword>
<evidence type="ECO:0000256" key="2">
    <source>
        <dbReference type="ARBA" id="ARBA00004651"/>
    </source>
</evidence>
<dbReference type="PANTHER" id="PTHR43065:SF46">
    <property type="entry name" value="C4-DICARBOXYLATE TRANSPORT SENSOR PROTEIN DCTB"/>
    <property type="match status" value="1"/>
</dbReference>
<comment type="catalytic activity">
    <reaction evidence="1">
        <text>ATP + protein L-histidine = ADP + protein N-phospho-L-histidine.</text>
        <dbReference type="EC" id="2.7.13.3"/>
    </reaction>
</comment>
<evidence type="ECO:0000256" key="1">
    <source>
        <dbReference type="ARBA" id="ARBA00000085"/>
    </source>
</evidence>
<dbReference type="EC" id="2.7.13.3" evidence="3"/>
<keyword evidence="13 14" id="KW-0472">Membrane</keyword>
<dbReference type="InterPro" id="IPR036097">
    <property type="entry name" value="HisK_dim/P_sf"/>
</dbReference>
<feature type="transmembrane region" description="Helical" evidence="14">
    <location>
        <begin position="127"/>
        <end position="151"/>
    </location>
</feature>
<dbReference type="CDD" id="cd00082">
    <property type="entry name" value="HisKA"/>
    <property type="match status" value="1"/>
</dbReference>
<dbReference type="GO" id="GO:0005524">
    <property type="term" value="F:ATP binding"/>
    <property type="evidence" value="ECO:0007669"/>
    <property type="project" value="UniProtKB-KW"/>
</dbReference>
<dbReference type="Gene3D" id="1.10.287.130">
    <property type="match status" value="1"/>
</dbReference>
<dbReference type="InterPro" id="IPR003594">
    <property type="entry name" value="HATPase_dom"/>
</dbReference>
<dbReference type="PROSITE" id="PS50109">
    <property type="entry name" value="HIS_KIN"/>
    <property type="match status" value="1"/>
</dbReference>
<name>A0ABW2NVX3_9BACL</name>
<dbReference type="SUPFAM" id="SSF47384">
    <property type="entry name" value="Homodimeric domain of signal transducing histidine kinase"/>
    <property type="match status" value="1"/>
</dbReference>
<comment type="subcellular location">
    <subcellularLocation>
        <location evidence="2">Cell membrane</location>
        <topology evidence="2">Multi-pass membrane protein</topology>
    </subcellularLocation>
</comment>
<sequence length="432" mass="47826">MIAEKLLLHVLIILAPVLFYSVLLEKSRWSGSPYLCGVLNGAASSLCLLFGYYDHGLYWDLRYVPLVLAMLYGGPKAGFIVFIALICTRTYVGGDTLMFGYVACTLAAAVPFLLTKKFMNFAPDKRWKLAIIIGLWPVAVQLGILFSVLNVEGMILGVPWEQLATYVMIFGFIQVLGLGFAAVLNESVIERSFMKAEIQRAEKLNMIGELAASIAHEVRNPLTVVKGFLQLMERDSTNSSKQYIPLVLSELGRAESIISDYLNFAKPEFRKMETFHAVEFLHDLVLLLNPLALKNGVVVEEAFKKNPVLYTDKSQLKQALVNMVKNAIEANEQGGYVSIQLDADEEHAFIVIKDTGKGMTAEQLGRIGTLFYTTKEKGTGLGTMVSLRIIESMGGSVQYESKEGEGTVVLIRLPAAESRKKEPIAEKELVYS</sequence>
<keyword evidence="4" id="KW-1003">Cell membrane</keyword>
<reference evidence="17" key="1">
    <citation type="journal article" date="2019" name="Int. J. Syst. Evol. Microbiol.">
        <title>The Global Catalogue of Microorganisms (GCM) 10K type strain sequencing project: providing services to taxonomists for standard genome sequencing and annotation.</title>
        <authorList>
            <consortium name="The Broad Institute Genomics Platform"/>
            <consortium name="The Broad Institute Genome Sequencing Center for Infectious Disease"/>
            <person name="Wu L."/>
            <person name="Ma J."/>
        </authorList>
    </citation>
    <scope>NUCLEOTIDE SEQUENCE [LARGE SCALE GENOMIC DNA]</scope>
    <source>
        <strain evidence="17">NBRC 106396</strain>
    </source>
</reference>
<feature type="domain" description="Histidine kinase" evidence="15">
    <location>
        <begin position="213"/>
        <end position="417"/>
    </location>
</feature>